<evidence type="ECO:0000256" key="1">
    <source>
        <dbReference type="SAM" id="MobiDB-lite"/>
    </source>
</evidence>
<accession>A0A368N140</accession>
<feature type="region of interest" description="Disordered" evidence="1">
    <location>
        <begin position="331"/>
        <end position="388"/>
    </location>
</feature>
<dbReference type="SUPFAM" id="SSF49299">
    <property type="entry name" value="PKD domain"/>
    <property type="match status" value="2"/>
</dbReference>
<comment type="caution">
    <text evidence="3">The sequence shown here is derived from an EMBL/GenBank/DDBJ whole genome shotgun (WGS) entry which is preliminary data.</text>
</comment>
<keyword evidence="2" id="KW-0472">Membrane</keyword>
<evidence type="ECO:0000313" key="4">
    <source>
        <dbReference type="Proteomes" id="UP000252189"/>
    </source>
</evidence>
<feature type="region of interest" description="Disordered" evidence="1">
    <location>
        <begin position="116"/>
        <end position="135"/>
    </location>
</feature>
<keyword evidence="4" id="KW-1185">Reference proteome</keyword>
<keyword evidence="2" id="KW-0812">Transmembrane</keyword>
<sequence>MSPVVGADATSSALYSGDAGPSPAFATNTDPIARCTVSATSVQVGESVTIDASGSENADDHQYDKYGNEAFGEYTTQRSRLVSYAEPGTYDPQVKVWSYSDGEASDVAACGSITVTEATPTPTPTPTATPTPAPSAVAKCTLSETSVQIGESVTIDASGSEHADDYQYDKYGGSSFGEYTAQRSRLISYSEPGTYEPRVKVWSYSGSETSDIAACGTITVTEATSTPTPTPTATPTPAPSAVAKCTISAISVQVGEPVTIDASGSEHADDYQYDKYGGSSFGEYTAQRSRLISYSEPGTYEPRVKVWSYSGSETSDIAACGTITVTEATPTVTATPMSTATPTSTDSEASAPSTRATTPVPTAAATQTSSSSTGTATDGEAWFGVSPSDPNAGDMVRLVAYPAVAQDTVATHRWDIDGDGTVDQRGRVLELPARTDGETTVTLTIERTNGSTASVTRAVPISPNFAGETVTPQRPAVGTGGIIPAAVGLVLLLVLVAAVAGWSRRDR</sequence>
<feature type="compositionally biased region" description="Pro residues" evidence="1">
    <location>
        <begin position="121"/>
        <end position="133"/>
    </location>
</feature>
<feature type="transmembrane region" description="Helical" evidence="2">
    <location>
        <begin position="482"/>
        <end position="502"/>
    </location>
</feature>
<feature type="compositionally biased region" description="Low complexity" evidence="1">
    <location>
        <begin position="331"/>
        <end position="377"/>
    </location>
</feature>
<dbReference type="EMBL" id="QPHM01000003">
    <property type="protein sequence ID" value="RCU44222.1"/>
    <property type="molecule type" value="Genomic_DNA"/>
</dbReference>
<dbReference type="Proteomes" id="UP000252189">
    <property type="component" value="Unassembled WGS sequence"/>
</dbReference>
<protein>
    <recommendedName>
        <fullName evidence="5">PKD domain-containing protein</fullName>
    </recommendedName>
</protein>
<evidence type="ECO:0000313" key="3">
    <source>
        <dbReference type="EMBL" id="RCU44222.1"/>
    </source>
</evidence>
<reference evidence="3 4" key="1">
    <citation type="submission" date="2018-07" db="EMBL/GenBank/DDBJ databases">
        <title>Genome sequences of Haloplanus salinus JCM 18368T.</title>
        <authorList>
            <person name="Kim Y.B."/>
            <person name="Roh S.W."/>
        </authorList>
    </citation>
    <scope>NUCLEOTIDE SEQUENCE [LARGE SCALE GENOMIC DNA]</scope>
    <source>
        <strain evidence="3 4">JCM 18368</strain>
    </source>
</reference>
<evidence type="ECO:0008006" key="5">
    <source>
        <dbReference type="Google" id="ProtNLM"/>
    </source>
</evidence>
<dbReference type="InterPro" id="IPR013783">
    <property type="entry name" value="Ig-like_fold"/>
</dbReference>
<evidence type="ECO:0000256" key="2">
    <source>
        <dbReference type="SAM" id="Phobius"/>
    </source>
</evidence>
<gene>
    <name evidence="3" type="ORF">DU504_15620</name>
</gene>
<dbReference type="Gene3D" id="2.60.40.10">
    <property type="entry name" value="Immunoglobulins"/>
    <property type="match status" value="3"/>
</dbReference>
<proteinExistence type="predicted"/>
<dbReference type="InterPro" id="IPR035986">
    <property type="entry name" value="PKD_dom_sf"/>
</dbReference>
<keyword evidence="2" id="KW-1133">Transmembrane helix</keyword>
<name>A0A368N140_9EURY</name>
<dbReference type="AlphaFoldDB" id="A0A368N140"/>
<organism evidence="3 4">
    <name type="scientific">Haloplanus salinus</name>
    <dbReference type="NCBI Taxonomy" id="1126245"/>
    <lineage>
        <taxon>Archaea</taxon>
        <taxon>Methanobacteriati</taxon>
        <taxon>Methanobacteriota</taxon>
        <taxon>Stenosarchaea group</taxon>
        <taxon>Halobacteria</taxon>
        <taxon>Halobacteriales</taxon>
        <taxon>Haloferacaceae</taxon>
        <taxon>Haloplanus</taxon>
    </lineage>
</organism>